<feature type="compositionally biased region" description="Basic and acidic residues" evidence="1">
    <location>
        <begin position="118"/>
        <end position="136"/>
    </location>
</feature>
<accession>A0AAT9G6P9</accession>
<organism evidence="3">
    <name type="scientific">Candidatus Tisiphia endosymbiont of Sergentomyia squamirostris</name>
    <dbReference type="NCBI Taxonomy" id="3113639"/>
    <lineage>
        <taxon>Bacteria</taxon>
        <taxon>Pseudomonadati</taxon>
        <taxon>Pseudomonadota</taxon>
        <taxon>Alphaproteobacteria</taxon>
        <taxon>Rickettsiales</taxon>
        <taxon>Rickettsiaceae</taxon>
        <taxon>Rickettsieae</taxon>
        <taxon>Candidatus Tisiphia</taxon>
    </lineage>
</organism>
<dbReference type="EMBL" id="AP029170">
    <property type="protein sequence ID" value="BFD45445.1"/>
    <property type="molecule type" value="Genomic_DNA"/>
</dbReference>
<gene>
    <name evidence="3" type="ORF">DMENIID0002_00910</name>
</gene>
<name>A0AAT9G6P9_9RICK</name>
<proteinExistence type="predicted"/>
<evidence type="ECO:0000256" key="2">
    <source>
        <dbReference type="SAM" id="SignalP"/>
    </source>
</evidence>
<sequence length="136" mass="15302">MMIKKNRLITTIIGLLLLSSNSLASTTAAKSNANKTNISSSGTNDELQKIESDFKSYAAGISAELREEITKYRIEVAKINGQKRKLYKEISQKAQDYLAKERDYKKRILSLNKNSAKNQEDTSSVEKKSDKKDLPK</sequence>
<feature type="signal peptide" evidence="2">
    <location>
        <begin position="1"/>
        <end position="24"/>
    </location>
</feature>
<dbReference type="AlphaFoldDB" id="A0AAT9G6P9"/>
<feature type="region of interest" description="Disordered" evidence="1">
    <location>
        <begin position="109"/>
        <end position="136"/>
    </location>
</feature>
<keyword evidence="2" id="KW-0732">Signal</keyword>
<evidence type="ECO:0000313" key="3">
    <source>
        <dbReference type="EMBL" id="BFD45445.1"/>
    </source>
</evidence>
<evidence type="ECO:0000256" key="1">
    <source>
        <dbReference type="SAM" id="MobiDB-lite"/>
    </source>
</evidence>
<reference evidence="3" key="1">
    <citation type="submission" date="2024-01" db="EMBL/GenBank/DDBJ databases">
        <title>Sequencing the genomes of a sandfly, Sergentomyia squamirostris, and its two endosymbionts.</title>
        <authorList>
            <person name="Itokawa K."/>
            <person name="Sanjoba C."/>
        </authorList>
    </citation>
    <scope>NUCLEOTIDE SEQUENCE</scope>
    <source>
        <strain evidence="3">RiSSQ</strain>
    </source>
</reference>
<protein>
    <submittedName>
        <fullName evidence="3">Uncharacterized protein</fullName>
    </submittedName>
</protein>
<feature type="chain" id="PRO_5043882646" evidence="2">
    <location>
        <begin position="25"/>
        <end position="136"/>
    </location>
</feature>